<reference evidence="2" key="1">
    <citation type="submission" date="2020-09" db="EMBL/GenBank/DDBJ databases">
        <title>A novel bacterium of genus Paenibacillus, isolated from South China Sea.</title>
        <authorList>
            <person name="Huang H."/>
            <person name="Mo K."/>
            <person name="Hu Y."/>
        </authorList>
    </citation>
    <scope>NUCLEOTIDE SEQUENCE</scope>
    <source>
        <strain evidence="2">IB182496</strain>
    </source>
</reference>
<dbReference type="Proteomes" id="UP000621560">
    <property type="component" value="Unassembled WGS sequence"/>
</dbReference>
<sequence>MNRFNALLRLDLRRLVHDPMLLLVVLGPLLLIAALRWGWPPLSDWLALRSGLELAAYTDLLAALTMLVVPQLAGIASGLLVLDERDAGLLAIYAVTPLRSSGYWGYRLLLPSAIALGMSGLFLVGSNLFAPDLRLGAVLVLLAAQAPIYAMALVALSANKVEGLALSKLVSLTVLAAPIAYWVPMPWQLLAAPLPGYWPAMLVLDHAPAGSTVIGSMATGSAATGSTTIGSMATGSAATARTALWLLCAVAIHGGHLWFWLRRCKRKLEL</sequence>
<feature type="transmembrane region" description="Helical" evidence="1">
    <location>
        <begin position="242"/>
        <end position="261"/>
    </location>
</feature>
<feature type="transmembrane region" description="Helical" evidence="1">
    <location>
        <begin position="163"/>
        <end position="183"/>
    </location>
</feature>
<feature type="transmembrane region" description="Helical" evidence="1">
    <location>
        <begin position="21"/>
        <end position="40"/>
    </location>
</feature>
<feature type="transmembrane region" description="Helical" evidence="1">
    <location>
        <begin position="108"/>
        <end position="129"/>
    </location>
</feature>
<evidence type="ECO:0000313" key="3">
    <source>
        <dbReference type="Proteomes" id="UP000621560"/>
    </source>
</evidence>
<gene>
    <name evidence="2" type="ORF">IDH44_09210</name>
</gene>
<accession>A0A927BRE2</accession>
<proteinExistence type="predicted"/>
<keyword evidence="1" id="KW-0472">Membrane</keyword>
<feature type="transmembrane region" description="Helical" evidence="1">
    <location>
        <begin position="60"/>
        <end position="82"/>
    </location>
</feature>
<evidence type="ECO:0000313" key="2">
    <source>
        <dbReference type="EMBL" id="MBD2845368.1"/>
    </source>
</evidence>
<keyword evidence="1" id="KW-1133">Transmembrane helix</keyword>
<comment type="caution">
    <text evidence="2">The sequence shown here is derived from an EMBL/GenBank/DDBJ whole genome shotgun (WGS) entry which is preliminary data.</text>
</comment>
<keyword evidence="1" id="KW-0812">Transmembrane</keyword>
<organism evidence="2 3">
    <name type="scientific">Paenibacillus sabuli</name>
    <dbReference type="NCBI Taxonomy" id="2772509"/>
    <lineage>
        <taxon>Bacteria</taxon>
        <taxon>Bacillati</taxon>
        <taxon>Bacillota</taxon>
        <taxon>Bacilli</taxon>
        <taxon>Bacillales</taxon>
        <taxon>Paenibacillaceae</taxon>
        <taxon>Paenibacillus</taxon>
    </lineage>
</organism>
<name>A0A927BRE2_9BACL</name>
<evidence type="ECO:0000256" key="1">
    <source>
        <dbReference type="SAM" id="Phobius"/>
    </source>
</evidence>
<dbReference type="EMBL" id="JACXIZ010000015">
    <property type="protein sequence ID" value="MBD2845368.1"/>
    <property type="molecule type" value="Genomic_DNA"/>
</dbReference>
<keyword evidence="3" id="KW-1185">Reference proteome</keyword>
<feature type="transmembrane region" description="Helical" evidence="1">
    <location>
        <begin position="135"/>
        <end position="156"/>
    </location>
</feature>
<protein>
    <submittedName>
        <fullName evidence="2">Uncharacterized protein</fullName>
    </submittedName>
</protein>
<dbReference type="AlphaFoldDB" id="A0A927BRE2"/>
<dbReference type="RefSeq" id="WP_190916911.1">
    <property type="nucleotide sequence ID" value="NZ_JACXIZ010000015.1"/>
</dbReference>